<sequence length="87" mass="9750">MTTVTVSDVPVDVTDAVVVEKLRTKYGVLSVTKFDRSSDGTRAQIVFELPQPKQTQEKLMVEVSSKKIFYGRISRAEPNQSKGDKFI</sequence>
<evidence type="ECO:0008006" key="3">
    <source>
        <dbReference type="Google" id="ProtNLM"/>
    </source>
</evidence>
<dbReference type="Proteomes" id="UP000075187">
    <property type="component" value="Chromosome"/>
</dbReference>
<name>A0ABM6QHK5_9PSED</name>
<evidence type="ECO:0000313" key="1">
    <source>
        <dbReference type="EMBL" id="AUG97429.1"/>
    </source>
</evidence>
<evidence type="ECO:0000313" key="2">
    <source>
        <dbReference type="Proteomes" id="UP000075187"/>
    </source>
</evidence>
<accession>A0ABM6QHK5</accession>
<protein>
    <recommendedName>
        <fullName evidence="3">RRM domain-containing protein</fullName>
    </recommendedName>
</protein>
<proteinExistence type="predicted"/>
<organism evidence="1 2">
    <name type="scientific">Pseudomonas glycinae</name>
    <dbReference type="NCBI Taxonomy" id="1785145"/>
    <lineage>
        <taxon>Bacteria</taxon>
        <taxon>Pseudomonadati</taxon>
        <taxon>Pseudomonadota</taxon>
        <taxon>Gammaproteobacteria</taxon>
        <taxon>Pseudomonadales</taxon>
        <taxon>Pseudomonadaceae</taxon>
        <taxon>Pseudomonas</taxon>
    </lineage>
</organism>
<dbReference type="EMBL" id="CP014205">
    <property type="protein sequence ID" value="AUG97429.1"/>
    <property type="molecule type" value="Genomic_DNA"/>
</dbReference>
<keyword evidence="2" id="KW-1185">Reference proteome</keyword>
<gene>
    <name evidence="1" type="ORF">AWU82_28555</name>
</gene>
<reference evidence="1" key="1">
    <citation type="submission" date="2017-12" db="EMBL/GenBank/DDBJ databases">
        <title>Pseudomonas sp. MS586 complete sequence.</title>
        <authorList>
            <person name="Lu S."/>
            <person name="Deng P."/>
        </authorList>
    </citation>
    <scope>NUCLEOTIDE SEQUENCE</scope>
    <source>
        <strain evidence="1">MS586</strain>
    </source>
</reference>
<dbReference type="RefSeq" id="WP_190241569.1">
    <property type="nucleotide sequence ID" value="NZ_CP014205.2"/>
</dbReference>